<keyword evidence="7" id="KW-1185">Reference proteome</keyword>
<dbReference type="InterPro" id="IPR001128">
    <property type="entry name" value="Cyt_P450"/>
</dbReference>
<evidence type="ECO:0000256" key="5">
    <source>
        <dbReference type="ARBA" id="ARBA00023004"/>
    </source>
</evidence>
<proteinExistence type="inferred from homology"/>
<comment type="similarity">
    <text evidence="2">Belongs to the cytochrome P450 family.</text>
</comment>
<dbReference type="Proteomes" id="UP000515163">
    <property type="component" value="Unplaced"/>
</dbReference>
<evidence type="ECO:0000313" key="7">
    <source>
        <dbReference type="Proteomes" id="UP000515163"/>
    </source>
</evidence>
<dbReference type="Gene3D" id="1.10.630.10">
    <property type="entry name" value="Cytochrome P450"/>
    <property type="match status" value="1"/>
</dbReference>
<evidence type="ECO:0000313" key="8">
    <source>
        <dbReference type="RefSeq" id="XP_031561846.1"/>
    </source>
</evidence>
<dbReference type="GeneID" id="116297704"/>
<dbReference type="PANTHER" id="PTHR24286">
    <property type="entry name" value="CYTOCHROME P450 26"/>
    <property type="match status" value="1"/>
</dbReference>
<evidence type="ECO:0000256" key="2">
    <source>
        <dbReference type="ARBA" id="ARBA00010617"/>
    </source>
</evidence>
<keyword evidence="4" id="KW-0560">Oxidoreductase</keyword>
<feature type="compositionally biased region" description="Acidic residues" evidence="6">
    <location>
        <begin position="503"/>
        <end position="521"/>
    </location>
</feature>
<comment type="cofactor">
    <cofactor evidence="1">
        <name>heme</name>
        <dbReference type="ChEBI" id="CHEBI:30413"/>
    </cofactor>
</comment>
<dbReference type="PANTHER" id="PTHR24286:SF228">
    <property type="entry name" value="C-22 STEROL DESATURASE ERG5"/>
    <property type="match status" value="1"/>
</dbReference>
<dbReference type="KEGG" id="aten:116297704"/>
<dbReference type="GO" id="GO:0020037">
    <property type="term" value="F:heme binding"/>
    <property type="evidence" value="ECO:0007669"/>
    <property type="project" value="InterPro"/>
</dbReference>
<sequence length="540" mass="61411">MFGNKKTATLESGRVAPAADAKKKNSKAKQGRWLERGLSSQRVLMNGLDEGLSPIPGSHRHKLFQVVKLVKNGHLFFLQQSDLYNSNVFRCNFFGASYIAVIDFKGIKALFDTNKVEKEPGFGNFRFNKDLLDGYIPSMFTNGEQHIKQKEFLIKIARSMKMQTLLPTILDIMPEHLIKWNFKEGKGTATQEEWEERILLLSSDIMSETLLGIRLDGEAFLNWRFEVLKKTKKDCKGQPKGKHRIALGAFEHLQASIANSPNIDRIYKTAAKYGLSEEEAVLEILWMLNFNAGPGTGAAMRSAAARISIMSEKEKDELRQEIKTHLGTIGLNLKTLKKMKKLDAFTMEVLRIHPPVALYFAKARKSFVLESNSGKFRIRKGERLLGNCHIAQRDPSEFIVESCKGVDEFDYTRFLVNPALKSKVLCSHGMMSESPTPNNHKCAGAHVGIITLKTFILYLILFCDWELEEKPYWTRTTLIRYGNPDEPIRLKTFKYTRDKEELLLPDEQSDSGESTEDELDGCPDLRCPIPHNMQDPNEEV</sequence>
<gene>
    <name evidence="8" type="primary">LOC116297704</name>
</gene>
<feature type="region of interest" description="Disordered" evidence="6">
    <location>
        <begin position="502"/>
        <end position="540"/>
    </location>
</feature>
<evidence type="ECO:0000256" key="4">
    <source>
        <dbReference type="ARBA" id="ARBA00023002"/>
    </source>
</evidence>
<dbReference type="InParanoid" id="A0A6P8I2V0"/>
<evidence type="ECO:0000256" key="6">
    <source>
        <dbReference type="SAM" id="MobiDB-lite"/>
    </source>
</evidence>
<feature type="region of interest" description="Disordered" evidence="6">
    <location>
        <begin position="13"/>
        <end position="32"/>
    </location>
</feature>
<organism evidence="7 8">
    <name type="scientific">Actinia tenebrosa</name>
    <name type="common">Australian red waratah sea anemone</name>
    <dbReference type="NCBI Taxonomy" id="6105"/>
    <lineage>
        <taxon>Eukaryota</taxon>
        <taxon>Metazoa</taxon>
        <taxon>Cnidaria</taxon>
        <taxon>Anthozoa</taxon>
        <taxon>Hexacorallia</taxon>
        <taxon>Actiniaria</taxon>
        <taxon>Actiniidae</taxon>
        <taxon>Actinia</taxon>
    </lineage>
</organism>
<accession>A0A6P8I2V0</accession>
<keyword evidence="5" id="KW-0408">Iron</keyword>
<dbReference type="GO" id="GO:0016705">
    <property type="term" value="F:oxidoreductase activity, acting on paired donors, with incorporation or reduction of molecular oxygen"/>
    <property type="evidence" value="ECO:0007669"/>
    <property type="project" value="InterPro"/>
</dbReference>
<dbReference type="GO" id="GO:0005506">
    <property type="term" value="F:iron ion binding"/>
    <property type="evidence" value="ECO:0007669"/>
    <property type="project" value="InterPro"/>
</dbReference>
<keyword evidence="3" id="KW-0479">Metal-binding</keyword>
<evidence type="ECO:0000256" key="3">
    <source>
        <dbReference type="ARBA" id="ARBA00022723"/>
    </source>
</evidence>
<name>A0A6P8I2V0_ACTTE</name>
<dbReference type="GO" id="GO:0016125">
    <property type="term" value="P:sterol metabolic process"/>
    <property type="evidence" value="ECO:0007669"/>
    <property type="project" value="TreeGrafter"/>
</dbReference>
<reference evidence="8" key="1">
    <citation type="submission" date="2025-08" db="UniProtKB">
        <authorList>
            <consortium name="RefSeq"/>
        </authorList>
    </citation>
    <scope>IDENTIFICATION</scope>
    <source>
        <tissue evidence="8">Tentacle</tissue>
    </source>
</reference>
<evidence type="ECO:0000256" key="1">
    <source>
        <dbReference type="ARBA" id="ARBA00001971"/>
    </source>
</evidence>
<dbReference type="SUPFAM" id="SSF48264">
    <property type="entry name" value="Cytochrome P450"/>
    <property type="match status" value="1"/>
</dbReference>
<dbReference type="InterPro" id="IPR036396">
    <property type="entry name" value="Cyt_P450_sf"/>
</dbReference>
<dbReference type="Pfam" id="PF00067">
    <property type="entry name" value="p450"/>
    <property type="match status" value="1"/>
</dbReference>
<dbReference type="OrthoDB" id="1372046at2759"/>
<dbReference type="CDD" id="cd11071">
    <property type="entry name" value="CYP74"/>
    <property type="match status" value="1"/>
</dbReference>
<dbReference type="RefSeq" id="XP_031561846.1">
    <property type="nucleotide sequence ID" value="XM_031705986.1"/>
</dbReference>
<dbReference type="AlphaFoldDB" id="A0A6P8I2V0"/>
<protein>
    <submittedName>
        <fullName evidence="8">9-divinyl ether synthase-like isoform X1</fullName>
    </submittedName>
</protein>
<dbReference type="GO" id="GO:0004497">
    <property type="term" value="F:monooxygenase activity"/>
    <property type="evidence" value="ECO:0007669"/>
    <property type="project" value="InterPro"/>
</dbReference>